<dbReference type="EMBL" id="SNWI01000012">
    <property type="protein sequence ID" value="TDN96348.1"/>
    <property type="molecule type" value="Genomic_DNA"/>
</dbReference>
<dbReference type="InterPro" id="IPR017850">
    <property type="entry name" value="Alkaline_phosphatase_core_sf"/>
</dbReference>
<evidence type="ECO:0000313" key="6">
    <source>
        <dbReference type="EMBL" id="TDN96348.1"/>
    </source>
</evidence>
<accession>A0A4V3BWS9</accession>
<evidence type="ECO:0000256" key="3">
    <source>
        <dbReference type="ARBA" id="ARBA00022801"/>
    </source>
</evidence>
<proteinExistence type="inferred from homology"/>
<dbReference type="PANTHER" id="PTHR45953:SF1">
    <property type="entry name" value="IDURONATE 2-SULFATASE"/>
    <property type="match status" value="1"/>
</dbReference>
<dbReference type="GO" id="GO:0008484">
    <property type="term" value="F:sulfuric ester hydrolase activity"/>
    <property type="evidence" value="ECO:0007669"/>
    <property type="project" value="TreeGrafter"/>
</dbReference>
<keyword evidence="2" id="KW-0479">Metal-binding</keyword>
<dbReference type="Pfam" id="PF00884">
    <property type="entry name" value="Sulfatase"/>
    <property type="match status" value="1"/>
</dbReference>
<keyword evidence="3" id="KW-0378">Hydrolase</keyword>
<comment type="similarity">
    <text evidence="1">Belongs to the sulfatase family.</text>
</comment>
<feature type="chain" id="PRO_5021033332" evidence="4">
    <location>
        <begin position="27"/>
        <end position="574"/>
    </location>
</feature>
<reference evidence="6 7" key="1">
    <citation type="submission" date="2019-03" db="EMBL/GenBank/DDBJ databases">
        <title>Freshwater and sediment microbial communities from various areas in North America, analyzing microbe dynamics in response to fracking.</title>
        <authorList>
            <person name="Lamendella R."/>
        </authorList>
    </citation>
    <scope>NUCLEOTIDE SEQUENCE [LARGE SCALE GENOMIC DNA]</scope>
    <source>
        <strain evidence="6 7">114D</strain>
    </source>
</reference>
<dbReference type="PANTHER" id="PTHR45953">
    <property type="entry name" value="IDURONATE 2-SULFATASE"/>
    <property type="match status" value="1"/>
</dbReference>
<gene>
    <name evidence="6" type="ORF">DET52_112175</name>
</gene>
<feature type="signal peptide" evidence="4">
    <location>
        <begin position="1"/>
        <end position="26"/>
    </location>
</feature>
<dbReference type="AlphaFoldDB" id="A0A4V3BWS9"/>
<feature type="domain" description="Sulfatase N-terminal" evidence="5">
    <location>
        <begin position="60"/>
        <end position="465"/>
    </location>
</feature>
<dbReference type="PROSITE" id="PS00523">
    <property type="entry name" value="SULFATASE_1"/>
    <property type="match status" value="1"/>
</dbReference>
<dbReference type="InterPro" id="IPR000917">
    <property type="entry name" value="Sulfatase_N"/>
</dbReference>
<dbReference type="Proteomes" id="UP000294848">
    <property type="component" value="Unassembled WGS sequence"/>
</dbReference>
<evidence type="ECO:0000259" key="5">
    <source>
        <dbReference type="Pfam" id="PF00884"/>
    </source>
</evidence>
<sequence>MINTLRTYSKYFFVNISVIGSLSSFACEPQDSLTTKNQIADEYSKAWPKVDSVISTADSPNLLLITSDQQHWMRIGYNDPNIQTPNLDRLASRGVIFDRAYTVNPTCTPTRASLITGKFPSQHGAWSLGTKLPEDEKFIGDYLSDAGYFTTLIGKAHFQQLKGTSEYPSLEAYPVLQDYEFWEEFTGPFYGFDHVELCRNHTDEAHVGQHYVLWMEKKLAAEGKDPKAWKVWFRMPTGTSKAQYGEWNIPEEYHYNVFIAERTNAMLEEAVKNDQKFFAWASFFDPHPSYIVPGKWASMYDPEDMQVPKLVPGELDDMPEHYQMTQASPKEADAYFKKFQEENGNWCHGFHSHTTYAGAKVTEARKARDMAIYYGMISMMDHYIGKILDKVDELGIADNTLIVFTTDHGHFLGEHGLVAKGPFHYEDVLKVPMIASWPGIIPQGKRTESLQSLVDIAPTLMAAAGLKVPLTMAGQNRLENWKDDTVDVRNHVLIENRHQPTTIYQKTYINNRYKLTWYMLQDEGELFDLKNDPQELHNLWNKQEYNELKLELLLKALKADMQKEPLVMPRVGAA</sequence>
<organism evidence="6 7">
    <name type="scientific">Sunxiuqinia elliptica</name>
    <dbReference type="NCBI Taxonomy" id="655355"/>
    <lineage>
        <taxon>Bacteria</taxon>
        <taxon>Pseudomonadati</taxon>
        <taxon>Bacteroidota</taxon>
        <taxon>Bacteroidia</taxon>
        <taxon>Marinilabiliales</taxon>
        <taxon>Prolixibacteraceae</taxon>
        <taxon>Sunxiuqinia</taxon>
    </lineage>
</organism>
<comment type="caution">
    <text evidence="6">The sequence shown here is derived from an EMBL/GenBank/DDBJ whole genome shotgun (WGS) entry which is preliminary data.</text>
</comment>
<dbReference type="GO" id="GO:0005737">
    <property type="term" value="C:cytoplasm"/>
    <property type="evidence" value="ECO:0007669"/>
    <property type="project" value="TreeGrafter"/>
</dbReference>
<dbReference type="OrthoDB" id="9762324at2"/>
<evidence type="ECO:0000256" key="1">
    <source>
        <dbReference type="ARBA" id="ARBA00008779"/>
    </source>
</evidence>
<dbReference type="SUPFAM" id="SSF53649">
    <property type="entry name" value="Alkaline phosphatase-like"/>
    <property type="match status" value="1"/>
</dbReference>
<dbReference type="Gene3D" id="3.40.720.10">
    <property type="entry name" value="Alkaline Phosphatase, subunit A"/>
    <property type="match status" value="1"/>
</dbReference>
<dbReference type="InterPro" id="IPR024607">
    <property type="entry name" value="Sulfatase_CS"/>
</dbReference>
<evidence type="ECO:0000313" key="7">
    <source>
        <dbReference type="Proteomes" id="UP000294848"/>
    </source>
</evidence>
<dbReference type="RefSeq" id="WP_133466887.1">
    <property type="nucleotide sequence ID" value="NZ_SNWI01000012.1"/>
</dbReference>
<evidence type="ECO:0000256" key="4">
    <source>
        <dbReference type="SAM" id="SignalP"/>
    </source>
</evidence>
<evidence type="ECO:0000256" key="2">
    <source>
        <dbReference type="ARBA" id="ARBA00022723"/>
    </source>
</evidence>
<keyword evidence="4" id="KW-0732">Signal</keyword>
<dbReference type="PROSITE" id="PS51257">
    <property type="entry name" value="PROKAR_LIPOPROTEIN"/>
    <property type="match status" value="1"/>
</dbReference>
<dbReference type="GO" id="GO:0046872">
    <property type="term" value="F:metal ion binding"/>
    <property type="evidence" value="ECO:0007669"/>
    <property type="project" value="UniProtKB-KW"/>
</dbReference>
<protein>
    <submittedName>
        <fullName evidence="6">Arylsulfatase A-like enzyme</fullName>
    </submittedName>
</protein>
<name>A0A4V3BWS9_9BACT</name>